<keyword evidence="3" id="KW-1185">Reference proteome</keyword>
<evidence type="ECO:0000313" key="1">
    <source>
        <dbReference type="EMBL" id="ARU93165.1"/>
    </source>
</evidence>
<dbReference type="EMBL" id="CP015579">
    <property type="protein sequence ID" value="ARU93165.1"/>
    <property type="molecule type" value="Genomic_DNA"/>
</dbReference>
<dbReference type="InterPro" id="IPR036465">
    <property type="entry name" value="vWFA_dom_sf"/>
</dbReference>
<reference evidence="3 4" key="1">
    <citation type="submission" date="2016-05" db="EMBL/GenBank/DDBJ databases">
        <title>Complete genome sequence of two 2,5-diketo-D-glunonic acid producing strain Tatumella citrea.</title>
        <authorList>
            <person name="Duan C."/>
            <person name="Yang J."/>
            <person name="Yang S."/>
        </authorList>
    </citation>
    <scope>NUCLEOTIDE SEQUENCE [LARGE SCALE GENOMIC DNA]</scope>
    <source>
        <strain evidence="2 3">ATCC 39140</strain>
        <strain evidence="1 4">DSM 13699</strain>
    </source>
</reference>
<dbReference type="Gene3D" id="3.40.50.410">
    <property type="entry name" value="von Willebrand factor, type A domain"/>
    <property type="match status" value="1"/>
</dbReference>
<dbReference type="AlphaFoldDB" id="A0A1Y0L5Z1"/>
<organism evidence="1 4">
    <name type="scientific">Tatumella citrea</name>
    <name type="common">Pantoea citrea</name>
    <dbReference type="NCBI Taxonomy" id="53336"/>
    <lineage>
        <taxon>Bacteria</taxon>
        <taxon>Pseudomonadati</taxon>
        <taxon>Pseudomonadota</taxon>
        <taxon>Gammaproteobacteria</taxon>
        <taxon>Enterobacterales</taxon>
        <taxon>Erwiniaceae</taxon>
        <taxon>Tatumella</taxon>
    </lineage>
</organism>
<evidence type="ECO:0000313" key="2">
    <source>
        <dbReference type="EMBL" id="ARU97204.1"/>
    </source>
</evidence>
<accession>A0A1Y0L5Z1</accession>
<dbReference type="RefSeq" id="WP_087487552.1">
    <property type="nucleotide sequence ID" value="NZ_CP015579.1"/>
</dbReference>
<proteinExistence type="predicted"/>
<dbReference type="Proteomes" id="UP000195814">
    <property type="component" value="Chromosome"/>
</dbReference>
<gene>
    <name evidence="1" type="ORF">A7K98_04755</name>
    <name evidence="2" type="ORF">A7K99_04755</name>
</gene>
<dbReference type="SUPFAM" id="SSF53300">
    <property type="entry name" value="vWA-like"/>
    <property type="match status" value="1"/>
</dbReference>
<dbReference type="OrthoDB" id="6554800at2"/>
<dbReference type="EMBL" id="CP015581">
    <property type="protein sequence ID" value="ARU97204.1"/>
    <property type="molecule type" value="Genomic_DNA"/>
</dbReference>
<dbReference type="Proteomes" id="UP000195729">
    <property type="component" value="Chromosome"/>
</dbReference>
<dbReference type="KEGG" id="tci:A7K98_04755"/>
<protein>
    <submittedName>
        <fullName evidence="1">Uncharacterized protein</fullName>
    </submittedName>
</protein>
<sequence>MIVPLAILLPIVFGLMTLGINSVSMMANRARLADASSEATLAVSAATLANDTQSVSGRQEIERNRDMVVSWMKYYFPGMKSVPEVNFTVAEGQHLAGSDTRYTYYDVDISLTLPQLFTYQPVTSGKSDYKLKAGNGHVNKYVSKPADYVFVVDFSGSQAGGRIAILKSVFAEITDFVLTNSPESKIAIVPFSTGVSVVMPGTNQRGGQNMGCSVLFVPNSDWNINYAFWGDKKVSTSYARKPLKTQTYYMDSARYSFYKKYVAASLPTIKEAEMQNRWCRKNSAYGVNEGQMQYSCFDPRDKYPDPNDPRNKLEDIFSKESQGLIEQEYAKAAKIFSRQAVTFTIEHDESINYPATLEKMFGNEAIITFPLLWTPYDSADYRPWHYMCRQAGWWKHKAGNDLTKESALSWLIPLTNSKTELDQFQKMDPVGGTHLSSGLIRSVPVMMEGTNRRKVFIMMSDGDDSPYPKITTDKWLKTYNLCQKIEEGILARSETNASKVEIYYISTTNAYTWVDYWANNCTGPARSKTASKRDDLVKLIKGIITDETGHLAVD</sequence>
<evidence type="ECO:0000313" key="3">
    <source>
        <dbReference type="Proteomes" id="UP000195729"/>
    </source>
</evidence>
<name>A0A1Y0L5Z1_TATCI</name>
<evidence type="ECO:0000313" key="4">
    <source>
        <dbReference type="Proteomes" id="UP000195814"/>
    </source>
</evidence>